<organism evidence="2 3">
    <name type="scientific">Botryobasidium botryosum (strain FD-172 SS1)</name>
    <dbReference type="NCBI Taxonomy" id="930990"/>
    <lineage>
        <taxon>Eukaryota</taxon>
        <taxon>Fungi</taxon>
        <taxon>Dikarya</taxon>
        <taxon>Basidiomycota</taxon>
        <taxon>Agaricomycotina</taxon>
        <taxon>Agaricomycetes</taxon>
        <taxon>Cantharellales</taxon>
        <taxon>Botryobasidiaceae</taxon>
        <taxon>Botryobasidium</taxon>
    </lineage>
</organism>
<sequence length="210" mass="23582">MLLNSAGRASGCGLPKEPETPVSDARAEQDPSGAEGQCIEITPIHRLPTEILSLIFDVVAMSGSVVRYWRTPMPFIIAGVSRQSREIALSTPMLWAYSDYNLKSRVHVDLFLIRSKAVYHVGSRKGGVYFSRHFFSTPVASNHSMLFLFLSSRCHPLTYRRRCWSDSAATAHTTTLYATTQYSRGVLHAFEISSCQHFLCPWRHPYTPAL</sequence>
<evidence type="ECO:0000313" key="2">
    <source>
        <dbReference type="EMBL" id="KDQ09943.1"/>
    </source>
</evidence>
<evidence type="ECO:0000313" key="3">
    <source>
        <dbReference type="Proteomes" id="UP000027195"/>
    </source>
</evidence>
<dbReference type="Proteomes" id="UP000027195">
    <property type="component" value="Unassembled WGS sequence"/>
</dbReference>
<dbReference type="OrthoDB" id="3268380at2759"/>
<dbReference type="EMBL" id="KL198073">
    <property type="protein sequence ID" value="KDQ09943.1"/>
    <property type="molecule type" value="Genomic_DNA"/>
</dbReference>
<accession>A0A067M2F4</accession>
<dbReference type="InParanoid" id="A0A067M2F4"/>
<proteinExistence type="predicted"/>
<protein>
    <recommendedName>
        <fullName evidence="4">F-box domain-containing protein</fullName>
    </recommendedName>
</protein>
<dbReference type="AlphaFoldDB" id="A0A067M2F4"/>
<name>A0A067M2F4_BOTB1</name>
<gene>
    <name evidence="2" type="ORF">BOTBODRAFT_507300</name>
</gene>
<keyword evidence="3" id="KW-1185">Reference proteome</keyword>
<feature type="region of interest" description="Disordered" evidence="1">
    <location>
        <begin position="1"/>
        <end position="34"/>
    </location>
</feature>
<dbReference type="HOGENOM" id="CLU_1309925_0_0_1"/>
<reference evidence="3" key="1">
    <citation type="journal article" date="2014" name="Proc. Natl. Acad. Sci. U.S.A.">
        <title>Extensive sampling of basidiomycete genomes demonstrates inadequacy of the white-rot/brown-rot paradigm for wood decay fungi.</title>
        <authorList>
            <person name="Riley R."/>
            <person name="Salamov A.A."/>
            <person name="Brown D.W."/>
            <person name="Nagy L.G."/>
            <person name="Floudas D."/>
            <person name="Held B.W."/>
            <person name="Levasseur A."/>
            <person name="Lombard V."/>
            <person name="Morin E."/>
            <person name="Otillar R."/>
            <person name="Lindquist E.A."/>
            <person name="Sun H."/>
            <person name="LaButti K.M."/>
            <person name="Schmutz J."/>
            <person name="Jabbour D."/>
            <person name="Luo H."/>
            <person name="Baker S.E."/>
            <person name="Pisabarro A.G."/>
            <person name="Walton J.D."/>
            <person name="Blanchette R.A."/>
            <person name="Henrissat B."/>
            <person name="Martin F."/>
            <person name="Cullen D."/>
            <person name="Hibbett D.S."/>
            <person name="Grigoriev I.V."/>
        </authorList>
    </citation>
    <scope>NUCLEOTIDE SEQUENCE [LARGE SCALE GENOMIC DNA]</scope>
    <source>
        <strain evidence="3">FD-172 SS1</strain>
    </source>
</reference>
<evidence type="ECO:0008006" key="4">
    <source>
        <dbReference type="Google" id="ProtNLM"/>
    </source>
</evidence>
<evidence type="ECO:0000256" key="1">
    <source>
        <dbReference type="SAM" id="MobiDB-lite"/>
    </source>
</evidence>